<evidence type="ECO:0000313" key="2">
    <source>
        <dbReference type="EMBL" id="KNZ57342.1"/>
    </source>
</evidence>
<sequence>MLNSLSTYHTYQYPKRQKAPMPPKQGANFPLQDDEQIAKTWAEELQRFNPINWEKTRKVLEKCSKRLERIRKKTKKDFYKQEGEKFIYEKSWSVVCNSPKWKVISQRHAEANHENQSVVPTPLPSNGVSQTETPIPAESHISGDFTEAIFKKTKQLGGVQLSASKILDATK</sequence>
<protein>
    <recommendedName>
        <fullName evidence="4">No apical meristem-associated C-terminal domain-containing protein</fullName>
    </recommendedName>
</protein>
<evidence type="ECO:0000256" key="1">
    <source>
        <dbReference type="SAM" id="MobiDB-lite"/>
    </source>
</evidence>
<dbReference type="AlphaFoldDB" id="A0A0L6V9Y2"/>
<comment type="caution">
    <text evidence="2">The sequence shown here is derived from an EMBL/GenBank/DDBJ whole genome shotgun (WGS) entry which is preliminary data.</text>
</comment>
<accession>A0A0L6V9Y2</accession>
<keyword evidence="3" id="KW-1185">Reference proteome</keyword>
<dbReference type="EMBL" id="LAVV01007040">
    <property type="protein sequence ID" value="KNZ57342.1"/>
    <property type="molecule type" value="Genomic_DNA"/>
</dbReference>
<proteinExistence type="predicted"/>
<feature type="compositionally biased region" description="Polar residues" evidence="1">
    <location>
        <begin position="1"/>
        <end position="10"/>
    </location>
</feature>
<feature type="region of interest" description="Disordered" evidence="1">
    <location>
        <begin position="112"/>
        <end position="132"/>
    </location>
</feature>
<dbReference type="Proteomes" id="UP000037035">
    <property type="component" value="Unassembled WGS sequence"/>
</dbReference>
<organism evidence="2 3">
    <name type="scientific">Puccinia sorghi</name>
    <dbReference type="NCBI Taxonomy" id="27349"/>
    <lineage>
        <taxon>Eukaryota</taxon>
        <taxon>Fungi</taxon>
        <taxon>Dikarya</taxon>
        <taxon>Basidiomycota</taxon>
        <taxon>Pucciniomycotina</taxon>
        <taxon>Pucciniomycetes</taxon>
        <taxon>Pucciniales</taxon>
        <taxon>Pucciniaceae</taxon>
        <taxon>Puccinia</taxon>
    </lineage>
</organism>
<feature type="region of interest" description="Disordered" evidence="1">
    <location>
        <begin position="1"/>
        <end position="30"/>
    </location>
</feature>
<dbReference type="VEuPathDB" id="FungiDB:VP01_2183g3"/>
<evidence type="ECO:0008006" key="4">
    <source>
        <dbReference type="Google" id="ProtNLM"/>
    </source>
</evidence>
<reference evidence="2 3" key="1">
    <citation type="submission" date="2015-08" db="EMBL/GenBank/DDBJ databases">
        <title>Next Generation Sequencing and Analysis of the Genome of Puccinia sorghi L Schw, the Causal Agent of Maize Common Rust.</title>
        <authorList>
            <person name="Rochi L."/>
            <person name="Burguener G."/>
            <person name="Darino M."/>
            <person name="Turjanski A."/>
            <person name="Kreff E."/>
            <person name="Dieguez M.J."/>
            <person name="Sacco F."/>
        </authorList>
    </citation>
    <scope>NUCLEOTIDE SEQUENCE [LARGE SCALE GENOMIC DNA]</scope>
    <source>
        <strain evidence="2 3">RO10H11247</strain>
    </source>
</reference>
<evidence type="ECO:0000313" key="3">
    <source>
        <dbReference type="Proteomes" id="UP000037035"/>
    </source>
</evidence>
<feature type="compositionally biased region" description="Polar residues" evidence="1">
    <location>
        <begin position="114"/>
        <end position="132"/>
    </location>
</feature>
<name>A0A0L6V9Y2_9BASI</name>
<gene>
    <name evidence="2" type="ORF">VP01_2183g3</name>
</gene>